<sequence>MRTLNADGVELFFQFIGGSVVLAPAPEDGSPVPLLAISSEGYLQLSAASDEIVYLRPNASLLDERSRLNARADDIPCEVLHGLKDDLQVGDIPTAWYLDSASGAMRLDHGGTTYEYFQQPQDDSGTTGGKVKRASSLLKIFMAILGSKNIPKTWQQLVLLLRPQTSTTSTRRATTTSTRTSSTSSSRPTTTTTTTTTTPAVIPPGDTDTLTDFTSTTTTTSSTRTTTTQTEVTTTTEQPTFDPNPTDAYNVILAFGLQSFCSSYITWQYQISTTTTTVSSTSTFTTTSTVVSSSTSSATVNGILTTTKSNYIITVTNVLSTGKSTKFSRKRGRSASKVEKRQDVEVPSELTIYAPPQISSACSRVFPGPTTTTSTSIIASLSRTTSTKSTSTNVVITTTRYTGVTTTTTAYAATLTKAWNYAGYLVHYQYGQYLFYARGSPSHPRLCGSDVCDVTFIRYFIEANPEGGFRRLRLAGYDDDPYYLTVKDPNLSVSMDDDAMMFTPDSQYITNNRKYVKINVDSQYGVFLVGNEPRAYIWVCEESGTKEYFFATATVETCSYIPTSSPAPFLLVPNTDAFM</sequence>
<keyword evidence="3" id="KW-1185">Reference proteome</keyword>
<dbReference type="EMBL" id="JAVHJL010000011">
    <property type="protein sequence ID" value="KAK6496147.1"/>
    <property type="molecule type" value="Genomic_DNA"/>
</dbReference>
<evidence type="ECO:0000256" key="1">
    <source>
        <dbReference type="SAM" id="MobiDB-lite"/>
    </source>
</evidence>
<dbReference type="Proteomes" id="UP001370758">
    <property type="component" value="Unassembled WGS sequence"/>
</dbReference>
<organism evidence="2 3">
    <name type="scientific">Arthrobotrys musiformis</name>
    <dbReference type="NCBI Taxonomy" id="47236"/>
    <lineage>
        <taxon>Eukaryota</taxon>
        <taxon>Fungi</taxon>
        <taxon>Dikarya</taxon>
        <taxon>Ascomycota</taxon>
        <taxon>Pezizomycotina</taxon>
        <taxon>Orbiliomycetes</taxon>
        <taxon>Orbiliales</taxon>
        <taxon>Orbiliaceae</taxon>
        <taxon>Arthrobotrys</taxon>
    </lineage>
</organism>
<dbReference type="AlphaFoldDB" id="A0AAV9VVA6"/>
<comment type="caution">
    <text evidence="2">The sequence shown here is derived from an EMBL/GenBank/DDBJ whole genome shotgun (WGS) entry which is preliminary data.</text>
</comment>
<gene>
    <name evidence="2" type="ORF">TWF481_002172</name>
</gene>
<feature type="compositionally biased region" description="Low complexity" evidence="1">
    <location>
        <begin position="165"/>
        <end position="236"/>
    </location>
</feature>
<reference evidence="2 3" key="1">
    <citation type="submission" date="2023-08" db="EMBL/GenBank/DDBJ databases">
        <authorList>
            <person name="Palmer J.M."/>
        </authorList>
    </citation>
    <scope>NUCLEOTIDE SEQUENCE [LARGE SCALE GENOMIC DNA]</scope>
    <source>
        <strain evidence="2 3">TWF481</strain>
    </source>
</reference>
<accession>A0AAV9VVA6</accession>
<evidence type="ECO:0000313" key="2">
    <source>
        <dbReference type="EMBL" id="KAK6496147.1"/>
    </source>
</evidence>
<protein>
    <submittedName>
        <fullName evidence="2">Uncharacterized protein</fullName>
    </submittedName>
</protein>
<feature type="region of interest" description="Disordered" evidence="1">
    <location>
        <begin position="165"/>
        <end position="243"/>
    </location>
</feature>
<name>A0AAV9VVA6_9PEZI</name>
<proteinExistence type="predicted"/>
<evidence type="ECO:0000313" key="3">
    <source>
        <dbReference type="Proteomes" id="UP001370758"/>
    </source>
</evidence>